<feature type="compositionally biased region" description="Polar residues" evidence="1">
    <location>
        <begin position="84"/>
        <end position="98"/>
    </location>
</feature>
<dbReference type="EMBL" id="ML179671">
    <property type="protein sequence ID" value="THU83305.1"/>
    <property type="molecule type" value="Genomic_DNA"/>
</dbReference>
<organism evidence="2 3">
    <name type="scientific">Dendrothele bispora (strain CBS 962.96)</name>
    <dbReference type="NCBI Taxonomy" id="1314807"/>
    <lineage>
        <taxon>Eukaryota</taxon>
        <taxon>Fungi</taxon>
        <taxon>Dikarya</taxon>
        <taxon>Basidiomycota</taxon>
        <taxon>Agaricomycotina</taxon>
        <taxon>Agaricomycetes</taxon>
        <taxon>Agaricomycetidae</taxon>
        <taxon>Agaricales</taxon>
        <taxon>Agaricales incertae sedis</taxon>
        <taxon>Dendrothele</taxon>
    </lineage>
</organism>
<evidence type="ECO:0000313" key="3">
    <source>
        <dbReference type="Proteomes" id="UP000297245"/>
    </source>
</evidence>
<dbReference type="Proteomes" id="UP000297245">
    <property type="component" value="Unassembled WGS sequence"/>
</dbReference>
<protein>
    <submittedName>
        <fullName evidence="2">Uncharacterized protein</fullName>
    </submittedName>
</protein>
<feature type="region of interest" description="Disordered" evidence="1">
    <location>
        <begin position="83"/>
        <end position="108"/>
    </location>
</feature>
<proteinExistence type="predicted"/>
<sequence length="108" mass="12103">MTDDLYSSPSSGQIELLITSLQLSDLTLSFSKLPSNILYRRVGRTPLQEMFSASHPAYLEKTTSIWRQGVKMLDQLATPIPRSFNISGPTNPPENKNTLDGDWDSFIL</sequence>
<name>A0A4V6T524_DENBC</name>
<dbReference type="AlphaFoldDB" id="A0A4V6T524"/>
<accession>A0A4V6T524</accession>
<keyword evidence="3" id="KW-1185">Reference proteome</keyword>
<evidence type="ECO:0000256" key="1">
    <source>
        <dbReference type="SAM" id="MobiDB-lite"/>
    </source>
</evidence>
<evidence type="ECO:0000313" key="2">
    <source>
        <dbReference type="EMBL" id="THU83305.1"/>
    </source>
</evidence>
<reference evidence="2 3" key="1">
    <citation type="journal article" date="2019" name="Nat. Ecol. Evol.">
        <title>Megaphylogeny resolves global patterns of mushroom evolution.</title>
        <authorList>
            <person name="Varga T."/>
            <person name="Krizsan K."/>
            <person name="Foldi C."/>
            <person name="Dima B."/>
            <person name="Sanchez-Garcia M."/>
            <person name="Sanchez-Ramirez S."/>
            <person name="Szollosi G.J."/>
            <person name="Szarkandi J.G."/>
            <person name="Papp V."/>
            <person name="Albert L."/>
            <person name="Andreopoulos W."/>
            <person name="Angelini C."/>
            <person name="Antonin V."/>
            <person name="Barry K.W."/>
            <person name="Bougher N.L."/>
            <person name="Buchanan P."/>
            <person name="Buyck B."/>
            <person name="Bense V."/>
            <person name="Catcheside P."/>
            <person name="Chovatia M."/>
            <person name="Cooper J."/>
            <person name="Damon W."/>
            <person name="Desjardin D."/>
            <person name="Finy P."/>
            <person name="Geml J."/>
            <person name="Haridas S."/>
            <person name="Hughes K."/>
            <person name="Justo A."/>
            <person name="Karasinski D."/>
            <person name="Kautmanova I."/>
            <person name="Kiss B."/>
            <person name="Kocsube S."/>
            <person name="Kotiranta H."/>
            <person name="LaButti K.M."/>
            <person name="Lechner B.E."/>
            <person name="Liimatainen K."/>
            <person name="Lipzen A."/>
            <person name="Lukacs Z."/>
            <person name="Mihaltcheva S."/>
            <person name="Morgado L.N."/>
            <person name="Niskanen T."/>
            <person name="Noordeloos M.E."/>
            <person name="Ohm R.A."/>
            <person name="Ortiz-Santana B."/>
            <person name="Ovrebo C."/>
            <person name="Racz N."/>
            <person name="Riley R."/>
            <person name="Savchenko A."/>
            <person name="Shiryaev A."/>
            <person name="Soop K."/>
            <person name="Spirin V."/>
            <person name="Szebenyi C."/>
            <person name="Tomsovsky M."/>
            <person name="Tulloss R.E."/>
            <person name="Uehling J."/>
            <person name="Grigoriev I.V."/>
            <person name="Vagvolgyi C."/>
            <person name="Papp T."/>
            <person name="Martin F.M."/>
            <person name="Miettinen O."/>
            <person name="Hibbett D.S."/>
            <person name="Nagy L.G."/>
        </authorList>
    </citation>
    <scope>NUCLEOTIDE SEQUENCE [LARGE SCALE GENOMIC DNA]</scope>
    <source>
        <strain evidence="2 3">CBS 962.96</strain>
    </source>
</reference>
<gene>
    <name evidence="2" type="ORF">K435DRAFT_971619</name>
</gene>